<dbReference type="EMBL" id="CP008950">
    <property type="protein sequence ID" value="AII11187.1"/>
    <property type="molecule type" value="Genomic_DNA"/>
</dbReference>
<accession>A0A076F1A4</accession>
<geneLocation type="plasmid" evidence="2 3">
    <name>pPDG3</name>
</geneLocation>
<proteinExistence type="predicted"/>
<dbReference type="InterPro" id="IPR046151">
    <property type="entry name" value="DUF6153"/>
</dbReference>
<protein>
    <submittedName>
        <fullName evidence="2">Membrane protein</fullName>
    </submittedName>
</protein>
<dbReference type="AlphaFoldDB" id="A0A076F1A4"/>
<evidence type="ECO:0000313" key="3">
    <source>
        <dbReference type="Proteomes" id="UP000028488"/>
    </source>
</evidence>
<keyword evidence="2" id="KW-0614">Plasmid</keyword>
<evidence type="ECO:0000256" key="1">
    <source>
        <dbReference type="SAM" id="MobiDB-lite"/>
    </source>
</evidence>
<dbReference type="Pfam" id="PF19650">
    <property type="entry name" value="DUF6153"/>
    <property type="match status" value="1"/>
</dbReference>
<sequence>MQQMLRLAAVGAVLFGILLMHSSPILPSAGDRTGTSAHATGTPAPSHDGSTGPAAVADTMITMVGAGCESGGDCAHHSGLHLCMAVVAIAAMLVLSRWHVGTVVNDPEIRPRVAWLRRRAGRAPPWTTPTLAQLSVWRV</sequence>
<reference evidence="2 3" key="1">
    <citation type="submission" date="2014-07" db="EMBL/GenBank/DDBJ databases">
        <title>Genome Sequence of Rhodococcus opacus Strain R7, a Biodegrader of Mono- and Polycyclic Aromatic Hydrocarbons.</title>
        <authorList>
            <person name="Di Gennaro P."/>
            <person name="Zampolli J."/>
            <person name="Presti I."/>
            <person name="Cappelletti M."/>
            <person name="D'Ursi P."/>
            <person name="Orro A."/>
            <person name="Mezzelani A."/>
            <person name="Milanesi L."/>
        </authorList>
    </citation>
    <scope>NUCLEOTIDE SEQUENCE [LARGE SCALE GENOMIC DNA]</scope>
    <source>
        <strain evidence="2 3">R7</strain>
        <plasmid evidence="2">pPDG3</plasmid>
    </source>
</reference>
<feature type="region of interest" description="Disordered" evidence="1">
    <location>
        <begin position="29"/>
        <end position="52"/>
    </location>
</feature>
<organism evidence="2 3">
    <name type="scientific">Rhodococcus opacus</name>
    <name type="common">Nocardia opaca</name>
    <dbReference type="NCBI Taxonomy" id="37919"/>
    <lineage>
        <taxon>Bacteria</taxon>
        <taxon>Bacillati</taxon>
        <taxon>Actinomycetota</taxon>
        <taxon>Actinomycetes</taxon>
        <taxon>Mycobacteriales</taxon>
        <taxon>Nocardiaceae</taxon>
        <taxon>Rhodococcus</taxon>
    </lineage>
</organism>
<gene>
    <name evidence="2" type="ORF">EP51_44900</name>
</gene>
<dbReference type="Proteomes" id="UP000028488">
    <property type="component" value="Plasmid pPDG3"/>
</dbReference>
<name>A0A076F1A4_RHOOP</name>
<evidence type="ECO:0000313" key="2">
    <source>
        <dbReference type="EMBL" id="AII11187.1"/>
    </source>
</evidence>